<dbReference type="PIRSF" id="PIRSF014677">
    <property type="entry name" value="UCP014677"/>
    <property type="match status" value="1"/>
</dbReference>
<dbReference type="InterPro" id="IPR011202">
    <property type="entry name" value="UCP014677"/>
</dbReference>
<keyword evidence="2" id="KW-1185">Reference proteome</keyword>
<evidence type="ECO:0000313" key="2">
    <source>
        <dbReference type="Proteomes" id="UP001501788"/>
    </source>
</evidence>
<gene>
    <name evidence="1" type="ORF">GCM10023090_06570</name>
</gene>
<evidence type="ECO:0000313" key="1">
    <source>
        <dbReference type="EMBL" id="GAA4419785.1"/>
    </source>
</evidence>
<protein>
    <submittedName>
        <fullName evidence="1">SIR2 family protein</fullName>
    </submittedName>
</protein>
<name>A0ABP8KZH5_9BURK</name>
<dbReference type="Proteomes" id="UP001501788">
    <property type="component" value="Unassembled WGS sequence"/>
</dbReference>
<dbReference type="Pfam" id="PF13289">
    <property type="entry name" value="SIR2_2"/>
    <property type="match status" value="1"/>
</dbReference>
<comment type="caution">
    <text evidence="1">The sequence shown here is derived from an EMBL/GenBank/DDBJ whole genome shotgun (WGS) entry which is preliminary data.</text>
</comment>
<reference evidence="2" key="1">
    <citation type="journal article" date="2019" name="Int. J. Syst. Evol. Microbiol.">
        <title>The Global Catalogue of Microorganisms (GCM) 10K type strain sequencing project: providing services to taxonomists for standard genome sequencing and annotation.</title>
        <authorList>
            <consortium name="The Broad Institute Genomics Platform"/>
            <consortium name="The Broad Institute Genome Sequencing Center for Infectious Disease"/>
            <person name="Wu L."/>
            <person name="Ma J."/>
        </authorList>
    </citation>
    <scope>NUCLEOTIDE SEQUENCE [LARGE SCALE GENOMIC DNA]</scope>
    <source>
        <strain evidence="2">JCM 31890</strain>
    </source>
</reference>
<dbReference type="RefSeq" id="WP_345061114.1">
    <property type="nucleotide sequence ID" value="NZ_BAABEX010000005.1"/>
</dbReference>
<proteinExistence type="predicted"/>
<accession>A0ABP8KZH5</accession>
<dbReference type="EMBL" id="BAABEX010000005">
    <property type="protein sequence ID" value="GAA4419785.1"/>
    <property type="molecule type" value="Genomic_DNA"/>
</dbReference>
<organism evidence="1 2">
    <name type="scientific">Acidovorax lacteus</name>
    <dbReference type="NCBI Taxonomy" id="1924988"/>
    <lineage>
        <taxon>Bacteria</taxon>
        <taxon>Pseudomonadati</taxon>
        <taxon>Pseudomonadota</taxon>
        <taxon>Betaproteobacteria</taxon>
        <taxon>Burkholderiales</taxon>
        <taxon>Comamonadaceae</taxon>
        <taxon>Acidovorax</taxon>
    </lineage>
</organism>
<sequence length="520" mass="59121">MNSQEIENNILSILRATSSSPFLFVGSGFSRRYFNLPQWDELLKKFCRDEDEFDELMATASQNLPNVATLLAERYHDRWWNENGFSKNRDNFKSLSNGKKLSNKTSALRWEICGYINNLSKSGKYLLEDEINVLKTINIDGIITTNWDGLLEEIFPEHEVYIGQEDLLFSNPQSVGEIYKIHGCASDHETLVLTADDYSNFHRLNPYLAAKLITIFVEHPVVFIGYSMQDENIISLLSSIVGVLDQEKLTKLSKNLIFLQRAKGAPSSIEGYTLQFGNRSIPTTVVKSDDFSPVYQAISAVEKKIPVRLLRLYKQQFYEIVSSTQPSKRMHVVNETELSKEKEVQFVVGLSVATDAASRIGYKGIKVIDLFVDLLIDANYKSDLILSDTIPNVSAATKYIPIFKHLRRVQIDNKSALNSSGYDLTGRLPLKGAEFYQTVTYKERYKRDAGGLSFSQIQRKFDPSVAAYLIPFMPESLLDLSALEKFLLKNIERIKTQGASSTPFRKLACFYDWKVNGFDL</sequence>